<feature type="compositionally biased region" description="Polar residues" evidence="1">
    <location>
        <begin position="65"/>
        <end position="96"/>
    </location>
</feature>
<keyword evidence="3" id="KW-1185">Reference proteome</keyword>
<feature type="region of interest" description="Disordered" evidence="1">
    <location>
        <begin position="313"/>
        <end position="332"/>
    </location>
</feature>
<dbReference type="EMBL" id="CP111014">
    <property type="protein sequence ID" value="WAQ97994.1"/>
    <property type="molecule type" value="Genomic_DNA"/>
</dbReference>
<evidence type="ECO:0000256" key="1">
    <source>
        <dbReference type="SAM" id="MobiDB-lite"/>
    </source>
</evidence>
<feature type="compositionally biased region" description="Basic and acidic residues" evidence="1">
    <location>
        <begin position="1"/>
        <end position="13"/>
    </location>
</feature>
<feature type="region of interest" description="Disordered" evidence="1">
    <location>
        <begin position="268"/>
        <end position="289"/>
    </location>
</feature>
<accession>A0ABY7DJW8</accession>
<evidence type="ECO:0000313" key="2">
    <source>
        <dbReference type="EMBL" id="WAQ97994.1"/>
    </source>
</evidence>
<name>A0ABY7DJW8_MYAAR</name>
<proteinExistence type="predicted"/>
<dbReference type="Proteomes" id="UP001164746">
    <property type="component" value="Chromosome 3"/>
</dbReference>
<sequence>MDNKGEMKNDLHQRAFGVHMPAETTSREIASQRSAMSDGKLSKTGRPVNLHGFNNIPSLEKTQDAENAQMSSGGHLSNESTCSKNDNESPSASARTHTLVVVQTPGYQQVLEDEKGKLKVWPYSDIDNPDKVPVTLHKAKRGIHLSVSKGMSEKKSRMTVFQSAEHSAEKPEGRMVNKYKTSSVLSGDGSMGGIMKTHGESVQSVLLQDANGNALSEEELSALLPKIAETISKLDSTETEEILPGITQNITKLKNGGNLVITTMTRRVDEEETSSGHGSPVPDHPVLDVDDLEKNSKGEFYYVEDVTSESQESAYFSNSRNTSESVQPLGGSGIEESTAAEILSAMYGGSGLQELEENEEEWSDRTYEYDFPRNGRGYSKDRFVTPYMVEEPNTLPRINESTNEKYESSYRNSGGEAFVYGGGLAQSYSQMTHGVVPVDDTSSLQSANVQNTVSGGKTIERYTFESETTEFPPAVPVSLPPQLPPALDYADNQFSMMKVDMAPKMQEERIPIKYKPLSESEPERPIYKTVATIQTKVKEPPPPKKEHKEHIERKKYKIVSSKATEEQESHMRFDDFDYNFHTENVEYKVSPIEREPEQPRQSLTELLLSRLSRVDRKHIRQTIDVKHDHQDIYGDPRFMHADGETSYGTAGTSNFDTVGEKVDLILKGGKAFITVIVTAERVTPVDIEFNVWRKNQAIVTRVIEVDLLATEQRRRLYYKVMESPTGRSHGAYSSTGQHETVLDSYETLELFTKILGAADGEGDTETTEVKTRYGRTTRPLAPDVDLLY</sequence>
<feature type="compositionally biased region" description="Polar residues" evidence="1">
    <location>
        <begin position="23"/>
        <end position="35"/>
    </location>
</feature>
<gene>
    <name evidence="2" type="ORF">MAR_022367</name>
</gene>
<protein>
    <submittedName>
        <fullName evidence="2">Uncharacterized protein</fullName>
    </submittedName>
</protein>
<organism evidence="2 3">
    <name type="scientific">Mya arenaria</name>
    <name type="common">Soft-shell clam</name>
    <dbReference type="NCBI Taxonomy" id="6604"/>
    <lineage>
        <taxon>Eukaryota</taxon>
        <taxon>Metazoa</taxon>
        <taxon>Spiralia</taxon>
        <taxon>Lophotrochozoa</taxon>
        <taxon>Mollusca</taxon>
        <taxon>Bivalvia</taxon>
        <taxon>Autobranchia</taxon>
        <taxon>Heteroconchia</taxon>
        <taxon>Euheterodonta</taxon>
        <taxon>Imparidentia</taxon>
        <taxon>Neoheterodontei</taxon>
        <taxon>Myida</taxon>
        <taxon>Myoidea</taxon>
        <taxon>Myidae</taxon>
        <taxon>Mya</taxon>
    </lineage>
</organism>
<feature type="region of interest" description="Disordered" evidence="1">
    <location>
        <begin position="1"/>
        <end position="97"/>
    </location>
</feature>
<evidence type="ECO:0000313" key="3">
    <source>
        <dbReference type="Proteomes" id="UP001164746"/>
    </source>
</evidence>
<feature type="compositionally biased region" description="Polar residues" evidence="1">
    <location>
        <begin position="313"/>
        <end position="326"/>
    </location>
</feature>
<reference evidence="2" key="1">
    <citation type="submission" date="2022-11" db="EMBL/GenBank/DDBJ databases">
        <title>Centuries of genome instability and evolution in soft-shell clam transmissible cancer (bioRxiv).</title>
        <authorList>
            <person name="Hart S.F.M."/>
            <person name="Yonemitsu M.A."/>
            <person name="Giersch R.M."/>
            <person name="Beal B.F."/>
            <person name="Arriagada G."/>
            <person name="Davis B.W."/>
            <person name="Ostrander E.A."/>
            <person name="Goff S.P."/>
            <person name="Metzger M.J."/>
        </authorList>
    </citation>
    <scope>NUCLEOTIDE SEQUENCE</scope>
    <source>
        <strain evidence="2">MELC-2E11</strain>
        <tissue evidence="2">Siphon/mantle</tissue>
    </source>
</reference>